<name>A0A0E9XYN3_ANGAN</name>
<feature type="transmembrane region" description="Helical" evidence="1">
    <location>
        <begin position="33"/>
        <end position="56"/>
    </location>
</feature>
<keyword evidence="1" id="KW-1133">Transmembrane helix</keyword>
<feature type="transmembrane region" description="Helical" evidence="1">
    <location>
        <begin position="5"/>
        <end position="27"/>
    </location>
</feature>
<reference evidence="2" key="2">
    <citation type="journal article" date="2015" name="Fish Shellfish Immunol.">
        <title>Early steps in the European eel (Anguilla anguilla)-Vibrio vulnificus interaction in the gills: Role of the RtxA13 toxin.</title>
        <authorList>
            <person name="Callol A."/>
            <person name="Pajuelo D."/>
            <person name="Ebbesson L."/>
            <person name="Teles M."/>
            <person name="MacKenzie S."/>
            <person name="Amaro C."/>
        </authorList>
    </citation>
    <scope>NUCLEOTIDE SEQUENCE</scope>
</reference>
<accession>A0A0E9XYN3</accession>
<evidence type="ECO:0000313" key="2">
    <source>
        <dbReference type="EMBL" id="JAI06966.1"/>
    </source>
</evidence>
<sequence length="59" mass="7022">MWSAYLYYIVIKYIFCIVFIYLFIVVANVFGSWLVGWLLTFWSAILIDLACCRLLVNIF</sequence>
<reference evidence="2" key="1">
    <citation type="submission" date="2014-11" db="EMBL/GenBank/DDBJ databases">
        <authorList>
            <person name="Amaro Gonzalez C."/>
        </authorList>
    </citation>
    <scope>NUCLEOTIDE SEQUENCE</scope>
</reference>
<dbReference type="AlphaFoldDB" id="A0A0E9XYN3"/>
<organism evidence="2">
    <name type="scientific">Anguilla anguilla</name>
    <name type="common">European freshwater eel</name>
    <name type="synonym">Muraena anguilla</name>
    <dbReference type="NCBI Taxonomy" id="7936"/>
    <lineage>
        <taxon>Eukaryota</taxon>
        <taxon>Metazoa</taxon>
        <taxon>Chordata</taxon>
        <taxon>Craniata</taxon>
        <taxon>Vertebrata</taxon>
        <taxon>Euteleostomi</taxon>
        <taxon>Actinopterygii</taxon>
        <taxon>Neopterygii</taxon>
        <taxon>Teleostei</taxon>
        <taxon>Anguilliformes</taxon>
        <taxon>Anguillidae</taxon>
        <taxon>Anguilla</taxon>
    </lineage>
</organism>
<protein>
    <submittedName>
        <fullName evidence="2">Uncharacterized protein</fullName>
    </submittedName>
</protein>
<proteinExistence type="predicted"/>
<dbReference type="EMBL" id="GBXM01001612">
    <property type="protein sequence ID" value="JAI06966.1"/>
    <property type="molecule type" value="Transcribed_RNA"/>
</dbReference>
<keyword evidence="1" id="KW-0812">Transmembrane</keyword>
<evidence type="ECO:0000256" key="1">
    <source>
        <dbReference type="SAM" id="Phobius"/>
    </source>
</evidence>
<keyword evidence="1" id="KW-0472">Membrane</keyword>